<evidence type="ECO:0000313" key="3">
    <source>
        <dbReference type="WBParaSite" id="ASIM_0000413301-mRNA-1"/>
    </source>
</evidence>
<proteinExistence type="predicted"/>
<reference evidence="3" key="1">
    <citation type="submission" date="2017-02" db="UniProtKB">
        <authorList>
            <consortium name="WormBaseParasite"/>
        </authorList>
    </citation>
    <scope>IDENTIFICATION</scope>
</reference>
<dbReference type="EMBL" id="UYRR01006540">
    <property type="protein sequence ID" value="VDK22721.1"/>
    <property type="molecule type" value="Genomic_DNA"/>
</dbReference>
<accession>A0A0M3J972</accession>
<protein>
    <submittedName>
        <fullName evidence="1 3">Uncharacterized protein</fullName>
    </submittedName>
</protein>
<gene>
    <name evidence="1" type="ORF">ASIM_LOCUS3954</name>
</gene>
<evidence type="ECO:0000313" key="2">
    <source>
        <dbReference type="Proteomes" id="UP000267096"/>
    </source>
</evidence>
<name>A0A0M3J972_ANISI</name>
<dbReference type="Proteomes" id="UP000267096">
    <property type="component" value="Unassembled WGS sequence"/>
</dbReference>
<organism evidence="3">
    <name type="scientific">Anisakis simplex</name>
    <name type="common">Herring worm</name>
    <dbReference type="NCBI Taxonomy" id="6269"/>
    <lineage>
        <taxon>Eukaryota</taxon>
        <taxon>Metazoa</taxon>
        <taxon>Ecdysozoa</taxon>
        <taxon>Nematoda</taxon>
        <taxon>Chromadorea</taxon>
        <taxon>Rhabditida</taxon>
        <taxon>Spirurina</taxon>
        <taxon>Ascaridomorpha</taxon>
        <taxon>Ascaridoidea</taxon>
        <taxon>Anisakidae</taxon>
        <taxon>Anisakis</taxon>
        <taxon>Anisakis simplex complex</taxon>
    </lineage>
</organism>
<dbReference type="PANTHER" id="PTHR31094">
    <property type="entry name" value="RIKEN CDNA 2310061I04 GENE"/>
    <property type="match status" value="1"/>
</dbReference>
<dbReference type="OrthoDB" id="44820at2759"/>
<dbReference type="WBParaSite" id="ASIM_0000413301-mRNA-1">
    <property type="protein sequence ID" value="ASIM_0000413301-mRNA-1"/>
    <property type="gene ID" value="ASIM_0000413301"/>
</dbReference>
<dbReference type="InterPro" id="IPR018790">
    <property type="entry name" value="DUF2358"/>
</dbReference>
<dbReference type="AlphaFoldDB" id="A0A0M3J972"/>
<dbReference type="Pfam" id="PF10184">
    <property type="entry name" value="DUF2358"/>
    <property type="match status" value="1"/>
</dbReference>
<evidence type="ECO:0000313" key="1">
    <source>
        <dbReference type="EMBL" id="VDK22721.1"/>
    </source>
</evidence>
<reference evidence="1 2" key="2">
    <citation type="submission" date="2018-11" db="EMBL/GenBank/DDBJ databases">
        <authorList>
            <consortium name="Pathogen Informatics"/>
        </authorList>
    </citation>
    <scope>NUCLEOTIDE SEQUENCE [LARGE SCALE GENOMIC DNA]</scope>
</reference>
<sequence length="117" mass="13673">MITCQMRNLSLTIPGPSSSSIAFALCRSLSSTQTDNSNERPQMFQLDHVRSRLEFTVPLMFRQRLDYTFYRKDIALDDRIFNVHRVGLQQYMTHLGVISVTCQFLFPHIEMEVRSHC</sequence>
<keyword evidence="2" id="KW-1185">Reference proteome</keyword>
<dbReference type="PANTHER" id="PTHR31094:SF2">
    <property type="entry name" value="RIKEN CDNA 2310061I04 GENE"/>
    <property type="match status" value="1"/>
</dbReference>